<dbReference type="CDD" id="cd09272">
    <property type="entry name" value="RNase_HI_RT_Ty1"/>
    <property type="match status" value="1"/>
</dbReference>
<dbReference type="PANTHER" id="PTHR11439">
    <property type="entry name" value="GAG-POL-RELATED RETROTRANSPOSON"/>
    <property type="match status" value="1"/>
</dbReference>
<dbReference type="AlphaFoldDB" id="A0AAV1UHE8"/>
<organism evidence="1 2">
    <name type="scientific">Peronospora matthiolae</name>
    <dbReference type="NCBI Taxonomy" id="2874970"/>
    <lineage>
        <taxon>Eukaryota</taxon>
        <taxon>Sar</taxon>
        <taxon>Stramenopiles</taxon>
        <taxon>Oomycota</taxon>
        <taxon>Peronosporomycetes</taxon>
        <taxon>Peronosporales</taxon>
        <taxon>Peronosporaceae</taxon>
        <taxon>Peronospora</taxon>
    </lineage>
</organism>
<protein>
    <recommendedName>
        <fullName evidence="3">Polyprotein</fullName>
    </recommendedName>
</protein>
<name>A0AAV1UHE8_9STRA</name>
<comment type="caution">
    <text evidence="1">The sequence shown here is derived from an EMBL/GenBank/DDBJ whole genome shotgun (WGS) entry which is preliminary data.</text>
</comment>
<evidence type="ECO:0000313" key="1">
    <source>
        <dbReference type="EMBL" id="CAK7933093.1"/>
    </source>
</evidence>
<evidence type="ECO:0000313" key="2">
    <source>
        <dbReference type="Proteomes" id="UP001162060"/>
    </source>
</evidence>
<accession>A0AAV1UHE8</accession>
<proteinExistence type="predicted"/>
<sequence>MTIGWQVKQQSSVALSTAEAEFVAAAVGAKELLGVKKLLRQMNVSVKLTMQMMVDNQAAIKQIDNDATSSAQKHVDVKLKFVRDESFKVIVKPEYIATNEMIADRLTKSVPAPRVGPT</sequence>
<reference evidence="1" key="1">
    <citation type="submission" date="2024-01" db="EMBL/GenBank/DDBJ databases">
        <authorList>
            <person name="Webb A."/>
        </authorList>
    </citation>
    <scope>NUCLEOTIDE SEQUENCE</scope>
    <source>
        <strain evidence="1">Pm1</strain>
    </source>
</reference>
<evidence type="ECO:0008006" key="3">
    <source>
        <dbReference type="Google" id="ProtNLM"/>
    </source>
</evidence>
<dbReference type="EMBL" id="CAKLBY020000193">
    <property type="protein sequence ID" value="CAK7933093.1"/>
    <property type="molecule type" value="Genomic_DNA"/>
</dbReference>
<dbReference type="Proteomes" id="UP001162060">
    <property type="component" value="Unassembled WGS sequence"/>
</dbReference>
<dbReference type="PANTHER" id="PTHR11439:SF440">
    <property type="entry name" value="INTEGRASE CATALYTIC DOMAIN-CONTAINING PROTEIN"/>
    <property type="match status" value="1"/>
</dbReference>
<gene>
    <name evidence="1" type="ORF">PM001_LOCUS18243</name>
</gene>